<dbReference type="PANTHER" id="PTHR11014">
    <property type="entry name" value="PEPTIDASE M20 FAMILY MEMBER"/>
    <property type="match status" value="1"/>
</dbReference>
<dbReference type="PANTHER" id="PTHR11014:SF63">
    <property type="entry name" value="METALLOPEPTIDASE, PUTATIVE (AFU_ORTHOLOGUE AFUA_6G09600)-RELATED"/>
    <property type="match status" value="1"/>
</dbReference>
<dbReference type="RefSeq" id="WP_370874971.1">
    <property type="nucleotide sequence ID" value="NZ_JAUSUB010000005.1"/>
</dbReference>
<dbReference type="InterPro" id="IPR011650">
    <property type="entry name" value="Peptidase_M20_dimer"/>
</dbReference>
<dbReference type="InterPro" id="IPR036264">
    <property type="entry name" value="Bact_exopeptidase_dim_dom"/>
</dbReference>
<accession>A0ABU0AEY0</accession>
<evidence type="ECO:0000259" key="1">
    <source>
        <dbReference type="Pfam" id="PF07687"/>
    </source>
</evidence>
<comment type="caution">
    <text evidence="2">The sequence shown here is derived from an EMBL/GenBank/DDBJ whole genome shotgun (WGS) entry which is preliminary data.</text>
</comment>
<name>A0ABU0AEY0_9BACI</name>
<dbReference type="SUPFAM" id="SSF53187">
    <property type="entry name" value="Zn-dependent exopeptidases"/>
    <property type="match status" value="1"/>
</dbReference>
<evidence type="ECO:0000313" key="3">
    <source>
        <dbReference type="Proteomes" id="UP001238088"/>
    </source>
</evidence>
<dbReference type="Pfam" id="PF01546">
    <property type="entry name" value="Peptidase_M20"/>
    <property type="match status" value="1"/>
</dbReference>
<dbReference type="NCBIfam" id="TIGR01891">
    <property type="entry name" value="amidohydrolases"/>
    <property type="match status" value="1"/>
</dbReference>
<sequence length="400" mass="44115">MVENVVNLESLVKSMNSQVVNWRRHLHENPELSFQEIKTSKFVYETLESFGNFELSRPTKTSVMARLIGTNPGKVLALRADMDALPIQEETGLPFSSRNSGVMHACGHDGHTAMLLGAAKVLSTLKEHISGEIRFFFQHAEELIPGGAQEMVKAGVTEGVDGVIGLHLASQEPLGHFGIIYGPAMAAADTFDVLIQGKGGHASRPHDTIDPVAIAVQLINGINQFISRKVDSSQRVVLSVTKIQGSDAHNIIPDSVTFGGSIRTFDPEIRKQIPIWIEKYVKGSTEANDCSYQMKYESGYSSVVNEKYITSLVEQTLVEEFGKEQCNSAEPVMGSEDFSAFSNEVPGCFVFLGAGSEDNEENYPHHHPKFMIKEEALELGVIYYVKTALNYLNDYEKVNQ</sequence>
<dbReference type="InterPro" id="IPR002933">
    <property type="entry name" value="Peptidase_M20"/>
</dbReference>
<gene>
    <name evidence="2" type="ORF">J2S17_001452</name>
</gene>
<dbReference type="SUPFAM" id="SSF55031">
    <property type="entry name" value="Bacterial exopeptidase dimerisation domain"/>
    <property type="match status" value="1"/>
</dbReference>
<dbReference type="Gene3D" id="3.40.630.10">
    <property type="entry name" value="Zn peptidases"/>
    <property type="match status" value="1"/>
</dbReference>
<evidence type="ECO:0000313" key="2">
    <source>
        <dbReference type="EMBL" id="MDQ0269580.1"/>
    </source>
</evidence>
<keyword evidence="3" id="KW-1185">Reference proteome</keyword>
<feature type="domain" description="Peptidase M20 dimerisation" evidence="1">
    <location>
        <begin position="190"/>
        <end position="282"/>
    </location>
</feature>
<dbReference type="InterPro" id="IPR017439">
    <property type="entry name" value="Amidohydrolase"/>
</dbReference>
<dbReference type="PIRSF" id="PIRSF005962">
    <property type="entry name" value="Pept_M20D_amidohydro"/>
    <property type="match status" value="1"/>
</dbReference>
<dbReference type="Gene3D" id="3.30.70.360">
    <property type="match status" value="1"/>
</dbReference>
<dbReference type="Pfam" id="PF07687">
    <property type="entry name" value="M20_dimer"/>
    <property type="match status" value="1"/>
</dbReference>
<proteinExistence type="predicted"/>
<reference evidence="2 3" key="1">
    <citation type="submission" date="2023-07" db="EMBL/GenBank/DDBJ databases">
        <title>Genomic Encyclopedia of Type Strains, Phase IV (KMG-IV): sequencing the most valuable type-strain genomes for metagenomic binning, comparative biology and taxonomic classification.</title>
        <authorList>
            <person name="Goeker M."/>
        </authorList>
    </citation>
    <scope>NUCLEOTIDE SEQUENCE [LARGE SCALE GENOMIC DNA]</scope>
    <source>
        <strain evidence="2 3">DSM 23494</strain>
    </source>
</reference>
<dbReference type="EMBL" id="JAUSUB010000005">
    <property type="protein sequence ID" value="MDQ0269580.1"/>
    <property type="molecule type" value="Genomic_DNA"/>
</dbReference>
<keyword evidence="2" id="KW-0378">Hydrolase</keyword>
<dbReference type="Proteomes" id="UP001238088">
    <property type="component" value="Unassembled WGS sequence"/>
</dbReference>
<dbReference type="GO" id="GO:0016787">
    <property type="term" value="F:hydrolase activity"/>
    <property type="evidence" value="ECO:0007669"/>
    <property type="project" value="UniProtKB-KW"/>
</dbReference>
<organism evidence="2 3">
    <name type="scientific">Cytobacillus purgationiresistens</name>
    <dbReference type="NCBI Taxonomy" id="863449"/>
    <lineage>
        <taxon>Bacteria</taxon>
        <taxon>Bacillati</taxon>
        <taxon>Bacillota</taxon>
        <taxon>Bacilli</taxon>
        <taxon>Bacillales</taxon>
        <taxon>Bacillaceae</taxon>
        <taxon>Cytobacillus</taxon>
    </lineage>
</organism>
<dbReference type="EC" id="3.5.1.-" evidence="2"/>
<protein>
    <submittedName>
        <fullName evidence="2">Amidohydrolase</fullName>
        <ecNumber evidence="2">3.5.1.-</ecNumber>
    </submittedName>
</protein>